<dbReference type="EMBL" id="JAUQSY010000007">
    <property type="protein sequence ID" value="MDO7875504.1"/>
    <property type="molecule type" value="Genomic_DNA"/>
</dbReference>
<organism evidence="1 2">
    <name type="scientific">Hymenobacter aranciens</name>
    <dbReference type="NCBI Taxonomy" id="3063996"/>
    <lineage>
        <taxon>Bacteria</taxon>
        <taxon>Pseudomonadati</taxon>
        <taxon>Bacteroidota</taxon>
        <taxon>Cytophagia</taxon>
        <taxon>Cytophagales</taxon>
        <taxon>Hymenobacteraceae</taxon>
        <taxon>Hymenobacter</taxon>
    </lineage>
</organism>
<keyword evidence="2" id="KW-1185">Reference proteome</keyword>
<evidence type="ECO:0000313" key="1">
    <source>
        <dbReference type="EMBL" id="MDO7875504.1"/>
    </source>
</evidence>
<gene>
    <name evidence="1" type="ORF">Q5H93_12240</name>
</gene>
<name>A0ABT9BB52_9BACT</name>
<proteinExistence type="predicted"/>
<accession>A0ABT9BB52</accession>
<sequence length="149" mass="16518">MADTVLFSESYGSVLVDEQVPCVITQWHGFANQQQFRALQGFALDYFEQRSTPARPWGWVGDVRQMSAIPQAVQEWLRDEFNPRATAAGLREVSVVLAESVLGQLATQQYADRTAQAVTKGSYELRTAYYPTLAEAKQGARQSLAQTAG</sequence>
<dbReference type="RefSeq" id="WP_305006815.1">
    <property type="nucleotide sequence ID" value="NZ_JAUQSY010000007.1"/>
</dbReference>
<comment type="caution">
    <text evidence="1">The sequence shown here is derived from an EMBL/GenBank/DDBJ whole genome shotgun (WGS) entry which is preliminary data.</text>
</comment>
<reference evidence="1" key="1">
    <citation type="submission" date="2023-07" db="EMBL/GenBank/DDBJ databases">
        <authorList>
            <person name="Kim M.K."/>
        </authorList>
    </citation>
    <scope>NUCLEOTIDE SEQUENCE</scope>
    <source>
        <strain evidence="1">ASUV-10-1</strain>
    </source>
</reference>
<protein>
    <submittedName>
        <fullName evidence="1">Uncharacterized protein</fullName>
    </submittedName>
</protein>
<evidence type="ECO:0000313" key="2">
    <source>
        <dbReference type="Proteomes" id="UP001176429"/>
    </source>
</evidence>
<dbReference type="Proteomes" id="UP001176429">
    <property type="component" value="Unassembled WGS sequence"/>
</dbReference>